<proteinExistence type="predicted"/>
<dbReference type="InterPro" id="IPR025799">
    <property type="entry name" value="Arg_MeTrfase"/>
</dbReference>
<evidence type="ECO:0000313" key="3">
    <source>
        <dbReference type="Proteomes" id="UP000260351"/>
    </source>
</evidence>
<feature type="domain" description="Methyltransferase" evidence="1">
    <location>
        <begin position="72"/>
        <end position="167"/>
    </location>
</feature>
<name>A0A3E1KAU0_9GAMM</name>
<keyword evidence="3" id="KW-1185">Reference proteome</keyword>
<dbReference type="CDD" id="cd02440">
    <property type="entry name" value="AdoMet_MTases"/>
    <property type="match status" value="1"/>
</dbReference>
<dbReference type="AlphaFoldDB" id="A0A3E1KAU0"/>
<evidence type="ECO:0000259" key="1">
    <source>
        <dbReference type="Pfam" id="PF13649"/>
    </source>
</evidence>
<organism evidence="2 3">
    <name type="scientific">Wenzhouxiangella sediminis</name>
    <dbReference type="NCBI Taxonomy" id="1792836"/>
    <lineage>
        <taxon>Bacteria</taxon>
        <taxon>Pseudomonadati</taxon>
        <taxon>Pseudomonadota</taxon>
        <taxon>Gammaproteobacteria</taxon>
        <taxon>Chromatiales</taxon>
        <taxon>Wenzhouxiangellaceae</taxon>
        <taxon>Wenzhouxiangella</taxon>
    </lineage>
</organism>
<dbReference type="Gene3D" id="2.70.160.11">
    <property type="entry name" value="Hnrnp arginine n-methyltransferase1"/>
    <property type="match status" value="1"/>
</dbReference>
<reference evidence="2 3" key="1">
    <citation type="submission" date="2018-08" db="EMBL/GenBank/DDBJ databases">
        <title>Wenzhouxiangella salilacus sp. nov., a novel bacterium isolated from a saline lake in Xinjiang Province, China.</title>
        <authorList>
            <person name="Han S."/>
        </authorList>
    </citation>
    <scope>NUCLEOTIDE SEQUENCE [LARGE SCALE GENOMIC DNA]</scope>
    <source>
        <strain evidence="2 3">XDB06</strain>
    </source>
</reference>
<dbReference type="OrthoDB" id="5642573at2"/>
<dbReference type="GO" id="GO:0042054">
    <property type="term" value="F:histone methyltransferase activity"/>
    <property type="evidence" value="ECO:0007669"/>
    <property type="project" value="TreeGrafter"/>
</dbReference>
<sequence>MHPLVNRAIRSALQRGKSMLRATRAGRSLLYDLNNRHEFTSLLSHERMLADRVRVDAYHEAIRRHVHPGQTVIDLGTGTGILAMFAARQSRARVYALDHSDFLGVARRAARHNGLDGIEFVKINSREFTPPQRVDLVIHEQIGDELLTENMLDNLLDLKKRCLKPEGRILPAVFELFLEPVQLRSGRRIPYLWEEPVHGLDFGILRNDRDAERFKPPDYDCYLLEPSAFEMLLCKPRPLLTFDLNRMDSPRQLGNHFRARKTASRPGRMDGLALYFRVVFDQDLSFDTSPLSAVTHWRSRLFRVPARRLETGESFEIELDLPDPTNIHSWRMRILESHHHELSPQESATQV</sequence>
<accession>A0A3E1KAU0</accession>
<dbReference type="InterPro" id="IPR041698">
    <property type="entry name" value="Methyltransf_25"/>
</dbReference>
<dbReference type="PANTHER" id="PTHR11006">
    <property type="entry name" value="PROTEIN ARGININE N-METHYLTRANSFERASE"/>
    <property type="match status" value="1"/>
</dbReference>
<evidence type="ECO:0000313" key="2">
    <source>
        <dbReference type="EMBL" id="RFF31566.1"/>
    </source>
</evidence>
<dbReference type="GO" id="GO:0016274">
    <property type="term" value="F:protein-arginine N-methyltransferase activity"/>
    <property type="evidence" value="ECO:0007669"/>
    <property type="project" value="InterPro"/>
</dbReference>
<protein>
    <submittedName>
        <fullName evidence="2">Methyltransferase domain-containing protein</fullName>
    </submittedName>
</protein>
<dbReference type="InterPro" id="IPR029063">
    <property type="entry name" value="SAM-dependent_MTases_sf"/>
</dbReference>
<comment type="caution">
    <text evidence="2">The sequence shown here is derived from an EMBL/GenBank/DDBJ whole genome shotgun (WGS) entry which is preliminary data.</text>
</comment>
<dbReference type="Gene3D" id="3.40.50.150">
    <property type="entry name" value="Vaccinia Virus protein VP39"/>
    <property type="match status" value="1"/>
</dbReference>
<keyword evidence="2" id="KW-0808">Transferase</keyword>
<dbReference type="PANTHER" id="PTHR11006:SF4">
    <property type="entry name" value="PROTEIN ARGININE N-METHYLTRANSFERASE 7"/>
    <property type="match status" value="1"/>
</dbReference>
<dbReference type="GO" id="GO:0032259">
    <property type="term" value="P:methylation"/>
    <property type="evidence" value="ECO:0007669"/>
    <property type="project" value="UniProtKB-KW"/>
</dbReference>
<gene>
    <name evidence="2" type="ORF">DZC52_04185</name>
</gene>
<dbReference type="SUPFAM" id="SSF53335">
    <property type="entry name" value="S-adenosyl-L-methionine-dependent methyltransferases"/>
    <property type="match status" value="1"/>
</dbReference>
<dbReference type="EMBL" id="QUZK01000018">
    <property type="protein sequence ID" value="RFF31566.1"/>
    <property type="molecule type" value="Genomic_DNA"/>
</dbReference>
<dbReference type="Pfam" id="PF13649">
    <property type="entry name" value="Methyltransf_25"/>
    <property type="match status" value="1"/>
</dbReference>
<dbReference type="Proteomes" id="UP000260351">
    <property type="component" value="Unassembled WGS sequence"/>
</dbReference>
<dbReference type="PROSITE" id="PS51678">
    <property type="entry name" value="SAM_MT_PRMT"/>
    <property type="match status" value="1"/>
</dbReference>
<keyword evidence="2" id="KW-0489">Methyltransferase</keyword>